<evidence type="ECO:0000256" key="1">
    <source>
        <dbReference type="SAM" id="MobiDB-lite"/>
    </source>
</evidence>
<feature type="region of interest" description="Disordered" evidence="1">
    <location>
        <begin position="396"/>
        <end position="435"/>
    </location>
</feature>
<evidence type="ECO:0000313" key="2">
    <source>
        <dbReference type="EMBL" id="KAK2954082.1"/>
    </source>
</evidence>
<feature type="compositionally biased region" description="Polar residues" evidence="1">
    <location>
        <begin position="426"/>
        <end position="435"/>
    </location>
</feature>
<sequence>MFVEPHLNISETNEKDETNQLTVESVLEWLNDSSVHQRNKVNSFQWFHIPTLLTTRILSQQHQPSEQQPQNEQTNQLFSFLLQRIMRILDECFDSQTPVSNKLPLHSSLTQLSQSPSLTPSIRRDMESQCLQSCTIFLDVSSGRLGGATLADMLQQLKRRQKTAITSPSSESDVLPSFHESNPCLTGHLSVFLLKMRASHLYDVLWVYRLQLAQTGEVKDLSLHKNVHAEQEGECEPSPLAGWTATDAAHTHSTHLEFHPRRKKTNLQKELWRLKANAASIGSKTTPTPSSSTVSSALAAPLALSPRVLPREDSYDTVLVVCWDECCPVTADSKAAKQRNERIKRNKGKIRLPQPSPIKQPAAPAEGSPLPPSILDLVSRFSLWTLITRLPPTSLVASQTSLPPTQTSSPKKRRQKQDLLQKENEQLQSDLTSRTQKLEENERVIAELKQTIEEMKTEATRREQFFVSTNIIVAFSPDHFSVNGSTVTRIKSNGWVGCFSKPVSKGIHRLSIKFEALIMIGVCDAAEYPKFLTKGTYTSPKAAMMNSGGSLYTAGKELVQNTKPQKGQEWSAEADLEKKTLHFFIDGVQQPHHYINIPVPLVFAIDGCYKDVQIEITFWGEEKQSHVTFQGTRHILG</sequence>
<feature type="compositionally biased region" description="Low complexity" evidence="1">
    <location>
        <begin position="398"/>
        <end position="409"/>
    </location>
</feature>
<comment type="caution">
    <text evidence="2">The sequence shown here is derived from an EMBL/GenBank/DDBJ whole genome shotgun (WGS) entry which is preliminary data.</text>
</comment>
<feature type="region of interest" description="Disordered" evidence="1">
    <location>
        <begin position="334"/>
        <end position="368"/>
    </location>
</feature>
<dbReference type="Proteomes" id="UP001281761">
    <property type="component" value="Unassembled WGS sequence"/>
</dbReference>
<evidence type="ECO:0000313" key="3">
    <source>
        <dbReference type="Proteomes" id="UP001281761"/>
    </source>
</evidence>
<dbReference type="EMBL" id="JARBJD010000082">
    <property type="protein sequence ID" value="KAK2954082.1"/>
    <property type="molecule type" value="Genomic_DNA"/>
</dbReference>
<name>A0ABQ9XNU1_9EUKA</name>
<keyword evidence="3" id="KW-1185">Reference proteome</keyword>
<feature type="compositionally biased region" description="Basic and acidic residues" evidence="1">
    <location>
        <begin position="334"/>
        <end position="343"/>
    </location>
</feature>
<organism evidence="2 3">
    <name type="scientific">Blattamonas nauphoetae</name>
    <dbReference type="NCBI Taxonomy" id="2049346"/>
    <lineage>
        <taxon>Eukaryota</taxon>
        <taxon>Metamonada</taxon>
        <taxon>Preaxostyla</taxon>
        <taxon>Oxymonadida</taxon>
        <taxon>Blattamonas</taxon>
    </lineage>
</organism>
<reference evidence="2 3" key="1">
    <citation type="journal article" date="2022" name="bioRxiv">
        <title>Genomics of Preaxostyla Flagellates Illuminates Evolutionary Transitions and the Path Towards Mitochondrial Loss.</title>
        <authorList>
            <person name="Novak L.V.F."/>
            <person name="Treitli S.C."/>
            <person name="Pyrih J."/>
            <person name="Halakuc P."/>
            <person name="Pipaliya S.V."/>
            <person name="Vacek V."/>
            <person name="Brzon O."/>
            <person name="Soukal P."/>
            <person name="Eme L."/>
            <person name="Dacks J.B."/>
            <person name="Karnkowska A."/>
            <person name="Elias M."/>
            <person name="Hampl V."/>
        </authorList>
    </citation>
    <scope>NUCLEOTIDE SEQUENCE [LARGE SCALE GENOMIC DNA]</scope>
    <source>
        <strain evidence="2">NAU3</strain>
        <tissue evidence="2">Gut</tissue>
    </source>
</reference>
<proteinExistence type="predicted"/>
<gene>
    <name evidence="2" type="ORF">BLNAU_10899</name>
</gene>
<protein>
    <submittedName>
        <fullName evidence="2">Uncharacterized protein</fullName>
    </submittedName>
</protein>
<feature type="compositionally biased region" description="Basic and acidic residues" evidence="1">
    <location>
        <begin position="416"/>
        <end position="425"/>
    </location>
</feature>
<accession>A0ABQ9XNU1</accession>